<evidence type="ECO:0000256" key="1">
    <source>
        <dbReference type="ARBA" id="ARBA00010457"/>
    </source>
</evidence>
<dbReference type="Pfam" id="PF00080">
    <property type="entry name" value="Sod_Cu"/>
    <property type="match status" value="1"/>
</dbReference>
<dbReference type="GeneID" id="78229800"/>
<dbReference type="Proteomes" id="UP000003157">
    <property type="component" value="Unassembled WGS sequence"/>
</dbReference>
<dbReference type="PANTHER" id="PTHR10003">
    <property type="entry name" value="SUPEROXIDE DISMUTASE CU-ZN -RELATED"/>
    <property type="match status" value="1"/>
</dbReference>
<comment type="similarity">
    <text evidence="1">Belongs to the Cu-Zn superoxide dismutase family.</text>
</comment>
<dbReference type="AlphaFoldDB" id="E7GAR0"/>
<dbReference type="GO" id="GO:0006801">
    <property type="term" value="P:superoxide metabolic process"/>
    <property type="evidence" value="ECO:0007669"/>
    <property type="project" value="InterPro"/>
</dbReference>
<dbReference type="SUPFAM" id="SSF49329">
    <property type="entry name" value="Cu,Zn superoxide dismutase-like"/>
    <property type="match status" value="1"/>
</dbReference>
<accession>E7GAR0</accession>
<dbReference type="InterPro" id="IPR036423">
    <property type="entry name" value="SOD-like_Cu/Zn_dom_sf"/>
</dbReference>
<dbReference type="STRING" id="100884.GCA_000269565_01946"/>
<organism evidence="3 4">
    <name type="scientific">Coprobacillus cateniformis</name>
    <dbReference type="NCBI Taxonomy" id="100884"/>
    <lineage>
        <taxon>Bacteria</taxon>
        <taxon>Bacillati</taxon>
        <taxon>Bacillota</taxon>
        <taxon>Erysipelotrichia</taxon>
        <taxon>Erysipelotrichales</taxon>
        <taxon>Coprobacillaceae</taxon>
        <taxon>Coprobacillus</taxon>
    </lineage>
</organism>
<evidence type="ECO:0000313" key="4">
    <source>
        <dbReference type="Proteomes" id="UP000003157"/>
    </source>
</evidence>
<dbReference type="InterPro" id="IPR024134">
    <property type="entry name" value="SOD_Cu/Zn_/chaperone"/>
</dbReference>
<keyword evidence="4" id="KW-1185">Reference proteome</keyword>
<dbReference type="OrthoDB" id="9792957at2"/>
<dbReference type="InterPro" id="IPR001424">
    <property type="entry name" value="SOD_Cu_Zn_dom"/>
</dbReference>
<comment type="caution">
    <text evidence="3">The sequence shown here is derived from an EMBL/GenBank/DDBJ whole genome shotgun (WGS) entry which is preliminary data.</text>
</comment>
<dbReference type="EMBL" id="ADKX01000033">
    <property type="protein sequence ID" value="EFW04726.1"/>
    <property type="molecule type" value="Genomic_DNA"/>
</dbReference>
<evidence type="ECO:0000259" key="2">
    <source>
        <dbReference type="Pfam" id="PF00080"/>
    </source>
</evidence>
<protein>
    <submittedName>
        <fullName evidence="3">Superoxide dismutase</fullName>
    </submittedName>
</protein>
<evidence type="ECO:0000313" key="3">
    <source>
        <dbReference type="EMBL" id="EFW04726.1"/>
    </source>
</evidence>
<dbReference type="Gene3D" id="2.60.40.200">
    <property type="entry name" value="Superoxide dismutase, copper/zinc binding domain"/>
    <property type="match status" value="1"/>
</dbReference>
<reference evidence="3 4" key="1">
    <citation type="submission" date="2010-12" db="EMBL/GenBank/DDBJ databases">
        <title>The Genome Sequence of Coprobacillus sp. strain 29_1.</title>
        <authorList>
            <consortium name="The Broad Institute Genome Sequencing Platform"/>
            <person name="Earl A."/>
            <person name="Ward D."/>
            <person name="Feldgarden M."/>
            <person name="Gevers D."/>
            <person name="Daigneault M."/>
            <person name="Sibley C.D."/>
            <person name="White A."/>
            <person name="Strauss J."/>
            <person name="Allen-Vercoe E."/>
            <person name="Young S.K."/>
            <person name="Zeng Q."/>
            <person name="Gargeya S."/>
            <person name="Fitzgerald M."/>
            <person name="Haas B."/>
            <person name="Abouelleil A."/>
            <person name="Alvarado L."/>
            <person name="Arachchi H.M."/>
            <person name="Berlin A."/>
            <person name="Brown A."/>
            <person name="Chapman S.B."/>
            <person name="Chen Z."/>
            <person name="Dunbar C."/>
            <person name="Freedman E."/>
            <person name="Gearin G."/>
            <person name="Gellesch M."/>
            <person name="Goldberg J."/>
            <person name="Griggs A."/>
            <person name="Gujja S."/>
            <person name="Heilman E."/>
            <person name="Heiman D."/>
            <person name="Howarth C."/>
            <person name="Larson L."/>
            <person name="Lui A."/>
            <person name="MacDonald P.J.P."/>
            <person name="Mehta T."/>
            <person name="Montmayeur A."/>
            <person name="Murphy C."/>
            <person name="Neiman D."/>
            <person name="Pearson M."/>
            <person name="Priest M."/>
            <person name="Roberts A."/>
            <person name="Saif S."/>
            <person name="Shea T."/>
            <person name="Shenoy N."/>
            <person name="Sisk P."/>
            <person name="Stolte C."/>
            <person name="Sykes S."/>
            <person name="White J."/>
            <person name="Yandava C."/>
            <person name="Nusbaum C."/>
            <person name="Birren B."/>
        </authorList>
    </citation>
    <scope>NUCLEOTIDE SEQUENCE [LARGE SCALE GENOMIC DNA]</scope>
    <source>
        <strain evidence="3 4">29_1</strain>
    </source>
</reference>
<gene>
    <name evidence="3" type="ORF">HMPREF9488_01850</name>
</gene>
<feature type="domain" description="Superoxide dismutase copper/zinc binding" evidence="2">
    <location>
        <begin position="33"/>
        <end position="159"/>
    </location>
</feature>
<proteinExistence type="inferred from homology"/>
<dbReference type="eggNOG" id="COG2032">
    <property type="taxonomic scope" value="Bacteria"/>
</dbReference>
<sequence>MEIKPTSTTTRILTTVINEKPMTFAYVIGEDISGTVCFYPYQGGTIMIYEINGLPKSSKDTGGIYAFHIHEGNTCINDTKVPYEKTKGHFNPNQTQHPYHLGDLPPLFATKGMAWGMIYIDKFKPQDIVNRTLVIHEHPDDFHTQPSGNSGGKIACGEIKFFSK</sequence>
<dbReference type="HOGENOM" id="CLU_056632_8_2_9"/>
<name>E7GAR0_9FIRM</name>
<dbReference type="RefSeq" id="WP_008788952.1">
    <property type="nucleotide sequence ID" value="NZ_AKCB01000001.1"/>
</dbReference>
<dbReference type="GO" id="GO:0005507">
    <property type="term" value="F:copper ion binding"/>
    <property type="evidence" value="ECO:0007669"/>
    <property type="project" value="InterPro"/>
</dbReference>